<evidence type="ECO:0000313" key="6">
    <source>
        <dbReference type="Proteomes" id="UP001161247"/>
    </source>
</evidence>
<feature type="domain" description="AMP-binding enzyme C-terminal" evidence="4">
    <location>
        <begin position="321"/>
        <end position="399"/>
    </location>
</feature>
<dbReference type="GO" id="GO:0016874">
    <property type="term" value="F:ligase activity"/>
    <property type="evidence" value="ECO:0007669"/>
    <property type="project" value="UniProtKB-KW"/>
</dbReference>
<dbReference type="Gene3D" id="3.30.300.30">
    <property type="match status" value="1"/>
</dbReference>
<accession>A0AAV1CVZ8</accession>
<dbReference type="InterPro" id="IPR000873">
    <property type="entry name" value="AMP-dep_synth/lig_dom"/>
</dbReference>
<evidence type="ECO:0000256" key="2">
    <source>
        <dbReference type="ARBA" id="ARBA00022598"/>
    </source>
</evidence>
<dbReference type="InterPro" id="IPR042099">
    <property type="entry name" value="ANL_N_sf"/>
</dbReference>
<keyword evidence="2" id="KW-0436">Ligase</keyword>
<dbReference type="PANTHER" id="PTHR43859">
    <property type="entry name" value="ACYL-ACTIVATING ENZYME"/>
    <property type="match status" value="1"/>
</dbReference>
<dbReference type="InterPro" id="IPR025110">
    <property type="entry name" value="AMP-bd_C"/>
</dbReference>
<evidence type="ECO:0000259" key="3">
    <source>
        <dbReference type="Pfam" id="PF00501"/>
    </source>
</evidence>
<feature type="domain" description="AMP-dependent synthetase/ligase" evidence="3">
    <location>
        <begin position="95"/>
        <end position="271"/>
    </location>
</feature>
<dbReference type="Pfam" id="PF00501">
    <property type="entry name" value="AMP-binding"/>
    <property type="match status" value="1"/>
</dbReference>
<comment type="similarity">
    <text evidence="1">Belongs to the ATP-dependent AMP-binding enzyme family.</text>
</comment>
<name>A0AAV1CVZ8_OLDCO</name>
<gene>
    <name evidence="5" type="ORF">OLC1_LOCUS9012</name>
</gene>
<reference evidence="5" key="1">
    <citation type="submission" date="2023-03" db="EMBL/GenBank/DDBJ databases">
        <authorList>
            <person name="Julca I."/>
        </authorList>
    </citation>
    <scope>NUCLEOTIDE SEQUENCE</scope>
</reference>
<sequence length="419" mass="45550">MYELQFAVPMSGAVLNNINTRLAARTISVILQHSESKLVFVDFYLKSLFLEAISGLPKGLSTTPMLILISPESDDAADRNSGSSGPMAALMILMRPVYLWMVPMFHTNGWSYSWGMSAVGGTNICLRRFDAGVIFKLIGLHNVTHMCGTSIVLNMLANSPLAKPLKNPVHFMTSGTPPLATVILRTESLGFVVSRGYGLTEVAGVVVSCAWKPEWNSLPASDQAKLKARQGVRTLGLMEVNVVEPETGLGVKRDGSTMGEIVGGSVMLGYLKNPKATSKCMINGWFYTGDVGVMHPDGYLEIKDRSKDIIISGGENVSSMEVESVLYMNPAVNEAAAVARPDDYWGETPCAFVSLKEKGLTGRPTERDIIEFCRARLPHYTVPKTVVFMEELPKTATGKIEKLSLRNIASKLGFKDGCS</sequence>
<dbReference type="Gene3D" id="3.40.50.12780">
    <property type="entry name" value="N-terminal domain of ligase-like"/>
    <property type="match status" value="2"/>
</dbReference>
<evidence type="ECO:0000313" key="5">
    <source>
        <dbReference type="EMBL" id="CAI9098904.1"/>
    </source>
</evidence>
<dbReference type="Proteomes" id="UP001161247">
    <property type="component" value="Chromosome 3"/>
</dbReference>
<dbReference type="InterPro" id="IPR045851">
    <property type="entry name" value="AMP-bd_C_sf"/>
</dbReference>
<dbReference type="EMBL" id="OX459120">
    <property type="protein sequence ID" value="CAI9098904.1"/>
    <property type="molecule type" value="Genomic_DNA"/>
</dbReference>
<protein>
    <submittedName>
        <fullName evidence="5">OLC1v1035635C1</fullName>
    </submittedName>
</protein>
<evidence type="ECO:0000259" key="4">
    <source>
        <dbReference type="Pfam" id="PF13193"/>
    </source>
</evidence>
<dbReference type="SUPFAM" id="SSF56801">
    <property type="entry name" value="Acetyl-CoA synthetase-like"/>
    <property type="match status" value="1"/>
</dbReference>
<organism evidence="5 6">
    <name type="scientific">Oldenlandia corymbosa var. corymbosa</name>
    <dbReference type="NCBI Taxonomy" id="529605"/>
    <lineage>
        <taxon>Eukaryota</taxon>
        <taxon>Viridiplantae</taxon>
        <taxon>Streptophyta</taxon>
        <taxon>Embryophyta</taxon>
        <taxon>Tracheophyta</taxon>
        <taxon>Spermatophyta</taxon>
        <taxon>Magnoliopsida</taxon>
        <taxon>eudicotyledons</taxon>
        <taxon>Gunneridae</taxon>
        <taxon>Pentapetalae</taxon>
        <taxon>asterids</taxon>
        <taxon>lamiids</taxon>
        <taxon>Gentianales</taxon>
        <taxon>Rubiaceae</taxon>
        <taxon>Rubioideae</taxon>
        <taxon>Spermacoceae</taxon>
        <taxon>Hedyotis-Oldenlandia complex</taxon>
        <taxon>Oldenlandia</taxon>
    </lineage>
</organism>
<proteinExistence type="inferred from homology"/>
<evidence type="ECO:0000256" key="1">
    <source>
        <dbReference type="ARBA" id="ARBA00006432"/>
    </source>
</evidence>
<dbReference type="PANTHER" id="PTHR43859:SF63">
    <property type="entry name" value="ACYL-ACTIVATING ENZYME 6-RELATED"/>
    <property type="match status" value="1"/>
</dbReference>
<dbReference type="AlphaFoldDB" id="A0AAV1CVZ8"/>
<dbReference type="Pfam" id="PF13193">
    <property type="entry name" value="AMP-binding_C"/>
    <property type="match status" value="1"/>
</dbReference>
<keyword evidence="6" id="KW-1185">Reference proteome</keyword>
<dbReference type="FunFam" id="3.30.300.30:FF:000008">
    <property type="entry name" value="2,3-dihydroxybenzoate-AMP ligase"/>
    <property type="match status" value="1"/>
</dbReference>